<gene>
    <name evidence="5" type="ORF">GCM10010151_51040</name>
</gene>
<proteinExistence type="inferred from homology"/>
<name>A0ABN0X4W7_9ACTN</name>
<dbReference type="Pfam" id="PF01812">
    <property type="entry name" value="5-FTHF_cyc-lig"/>
    <property type="match status" value="1"/>
</dbReference>
<protein>
    <recommendedName>
        <fullName evidence="4">5-formyltetrahydrofolate cyclo-ligase</fullName>
        <ecNumber evidence="4">6.3.3.2</ecNumber>
    </recommendedName>
</protein>
<dbReference type="InterPro" id="IPR002698">
    <property type="entry name" value="FTHF_cligase"/>
</dbReference>
<evidence type="ECO:0000256" key="3">
    <source>
        <dbReference type="ARBA" id="ARBA00022840"/>
    </source>
</evidence>
<evidence type="ECO:0000313" key="6">
    <source>
        <dbReference type="Proteomes" id="UP001501822"/>
    </source>
</evidence>
<sequence>MRDITGEKTALRSDLLAARARLTPDERTAAGRLLRDTVLTLPEAEMAGTVAAYVSVGSEPATQSLLFALWKRGTYVLVPRLLPDRDLDWASYEGPDSLRPGPYGLLEPTEPARGPEAIRSADLVIVPALAVSAGGVRLGRGGGSYDRALTRVSPEILTIAPVYDTELVASLPAEPHDLPVRAAVTPSGGLVRFAGAAT</sequence>
<dbReference type="NCBIfam" id="TIGR02727">
    <property type="entry name" value="MTHFS_bact"/>
    <property type="match status" value="1"/>
</dbReference>
<keyword evidence="3 4" id="KW-0067">ATP-binding</keyword>
<accession>A0ABN0X4W7</accession>
<keyword evidence="4" id="KW-0479">Metal-binding</keyword>
<dbReference type="PANTHER" id="PTHR23407:SF1">
    <property type="entry name" value="5-FORMYLTETRAHYDROFOLATE CYCLO-LIGASE"/>
    <property type="match status" value="1"/>
</dbReference>
<dbReference type="EMBL" id="BAAABM010000047">
    <property type="protein sequence ID" value="GAA0355228.1"/>
    <property type="molecule type" value="Genomic_DNA"/>
</dbReference>
<comment type="catalytic activity">
    <reaction evidence="4">
        <text>(6S)-5-formyl-5,6,7,8-tetrahydrofolate + ATP = (6R)-5,10-methenyltetrahydrofolate + ADP + phosphate</text>
        <dbReference type="Rhea" id="RHEA:10488"/>
        <dbReference type="ChEBI" id="CHEBI:30616"/>
        <dbReference type="ChEBI" id="CHEBI:43474"/>
        <dbReference type="ChEBI" id="CHEBI:57455"/>
        <dbReference type="ChEBI" id="CHEBI:57457"/>
        <dbReference type="ChEBI" id="CHEBI:456216"/>
        <dbReference type="EC" id="6.3.3.2"/>
    </reaction>
</comment>
<comment type="cofactor">
    <cofactor evidence="4">
        <name>Mg(2+)</name>
        <dbReference type="ChEBI" id="CHEBI:18420"/>
    </cofactor>
</comment>
<evidence type="ECO:0000256" key="2">
    <source>
        <dbReference type="ARBA" id="ARBA00022741"/>
    </source>
</evidence>
<dbReference type="InterPro" id="IPR024185">
    <property type="entry name" value="FTHF_cligase-like_sf"/>
</dbReference>
<evidence type="ECO:0000256" key="1">
    <source>
        <dbReference type="ARBA" id="ARBA00010638"/>
    </source>
</evidence>
<keyword evidence="4" id="KW-0460">Magnesium</keyword>
<comment type="similarity">
    <text evidence="1 4">Belongs to the 5-formyltetrahydrofolate cyclo-ligase family.</text>
</comment>
<dbReference type="PIRSF" id="PIRSF006806">
    <property type="entry name" value="FTHF_cligase"/>
    <property type="match status" value="1"/>
</dbReference>
<keyword evidence="2 4" id="KW-0547">Nucleotide-binding</keyword>
<dbReference type="InterPro" id="IPR037171">
    <property type="entry name" value="NagB/RpiA_transferase-like"/>
</dbReference>
<dbReference type="RefSeq" id="WP_252801927.1">
    <property type="nucleotide sequence ID" value="NZ_BAAABM010000047.1"/>
</dbReference>
<evidence type="ECO:0000256" key="4">
    <source>
        <dbReference type="RuleBase" id="RU361279"/>
    </source>
</evidence>
<dbReference type="SUPFAM" id="SSF100950">
    <property type="entry name" value="NagB/RpiA/CoA transferase-like"/>
    <property type="match status" value="1"/>
</dbReference>
<dbReference type="Gene3D" id="3.40.50.10420">
    <property type="entry name" value="NagB/RpiA/CoA transferase-like"/>
    <property type="match status" value="1"/>
</dbReference>
<keyword evidence="6" id="KW-1185">Reference proteome</keyword>
<dbReference type="EC" id="6.3.3.2" evidence="4"/>
<comment type="caution">
    <text evidence="5">The sequence shown here is derived from an EMBL/GenBank/DDBJ whole genome shotgun (WGS) entry which is preliminary data.</text>
</comment>
<organism evidence="5 6">
    <name type="scientific">Actinoallomurus spadix</name>
    <dbReference type="NCBI Taxonomy" id="79912"/>
    <lineage>
        <taxon>Bacteria</taxon>
        <taxon>Bacillati</taxon>
        <taxon>Actinomycetota</taxon>
        <taxon>Actinomycetes</taxon>
        <taxon>Streptosporangiales</taxon>
        <taxon>Thermomonosporaceae</taxon>
        <taxon>Actinoallomurus</taxon>
    </lineage>
</organism>
<reference evidence="5 6" key="1">
    <citation type="journal article" date="2019" name="Int. J. Syst. Evol. Microbiol.">
        <title>The Global Catalogue of Microorganisms (GCM) 10K type strain sequencing project: providing services to taxonomists for standard genome sequencing and annotation.</title>
        <authorList>
            <consortium name="The Broad Institute Genomics Platform"/>
            <consortium name="The Broad Institute Genome Sequencing Center for Infectious Disease"/>
            <person name="Wu L."/>
            <person name="Ma J."/>
        </authorList>
    </citation>
    <scope>NUCLEOTIDE SEQUENCE [LARGE SCALE GENOMIC DNA]</scope>
    <source>
        <strain evidence="5 6">JCM 3146</strain>
    </source>
</reference>
<dbReference type="PANTHER" id="PTHR23407">
    <property type="entry name" value="ATPASE INHIBITOR/5-FORMYLTETRAHYDROFOLATE CYCLO-LIGASE"/>
    <property type="match status" value="1"/>
</dbReference>
<evidence type="ECO:0000313" key="5">
    <source>
        <dbReference type="EMBL" id="GAA0355228.1"/>
    </source>
</evidence>
<dbReference type="Proteomes" id="UP001501822">
    <property type="component" value="Unassembled WGS sequence"/>
</dbReference>